<feature type="compositionally biased region" description="Pro residues" evidence="1">
    <location>
        <begin position="91"/>
        <end position="101"/>
    </location>
</feature>
<feature type="region of interest" description="Disordered" evidence="1">
    <location>
        <begin position="81"/>
        <end position="105"/>
    </location>
</feature>
<accession>A0ABU9E6J8</accession>
<dbReference type="Proteomes" id="UP001484239">
    <property type="component" value="Unassembled WGS sequence"/>
</dbReference>
<proteinExistence type="predicted"/>
<evidence type="ECO:0000313" key="3">
    <source>
        <dbReference type="Proteomes" id="UP001484239"/>
    </source>
</evidence>
<organism evidence="2 3">
    <name type="scientific">Gaopeijia maritima</name>
    <dbReference type="NCBI Taxonomy" id="3119007"/>
    <lineage>
        <taxon>Bacteria</taxon>
        <taxon>Pseudomonadati</taxon>
        <taxon>Gemmatimonadota</taxon>
        <taxon>Longimicrobiia</taxon>
        <taxon>Gaopeijiales</taxon>
        <taxon>Gaopeijiaceae</taxon>
        <taxon>Gaopeijia</taxon>
    </lineage>
</organism>
<comment type="caution">
    <text evidence="2">The sequence shown here is derived from an EMBL/GenBank/DDBJ whole genome shotgun (WGS) entry which is preliminary data.</text>
</comment>
<protein>
    <submittedName>
        <fullName evidence="2">Uncharacterized protein</fullName>
    </submittedName>
</protein>
<evidence type="ECO:0000256" key="1">
    <source>
        <dbReference type="SAM" id="MobiDB-lite"/>
    </source>
</evidence>
<gene>
    <name evidence="2" type="ORF">WI372_01975</name>
</gene>
<reference evidence="2 3" key="1">
    <citation type="submission" date="2024-02" db="EMBL/GenBank/DDBJ databases">
        <title>A novel Gemmatimonadota bacterium.</title>
        <authorList>
            <person name="Du Z.-J."/>
            <person name="Ye Y.-Q."/>
        </authorList>
    </citation>
    <scope>NUCLEOTIDE SEQUENCE [LARGE SCALE GENOMIC DNA]</scope>
    <source>
        <strain evidence="2 3">DH-20</strain>
    </source>
</reference>
<evidence type="ECO:0000313" key="2">
    <source>
        <dbReference type="EMBL" id="MEK9499748.1"/>
    </source>
</evidence>
<keyword evidence="3" id="KW-1185">Reference proteome</keyword>
<dbReference type="RefSeq" id="WP_405286262.1">
    <property type="nucleotide sequence ID" value="NZ_JBBHLI010000001.1"/>
</dbReference>
<sequence length="250" mass="26733">MGATPTPRTEGWTIASTEALLESLTGVVSARIVAKPGGEIEEIHLLTTEEVSPKQTVRNVESALLAHFDLEVDHRKISVARTSAHKKPQPEKSPPPAPSGPAPEAVSLRPIQASASGGRFLFVGHQVETERSHVVRMRVTLMLGENRFDGEASGTDLPRGRLETVANATIQCLEKALGVGGTEGRRSSLQLDGVRTVEAFDRRFVLVSVHALNAGRVHALAGAAAVDESPDRAVILATLQATDRWARGRI</sequence>
<name>A0ABU9E6J8_9BACT</name>
<dbReference type="EMBL" id="JBBHLI010000001">
    <property type="protein sequence ID" value="MEK9499748.1"/>
    <property type="molecule type" value="Genomic_DNA"/>
</dbReference>